<name>A0A329E0W9_VIBDI</name>
<evidence type="ECO:0000256" key="4">
    <source>
        <dbReference type="ARBA" id="ARBA00022692"/>
    </source>
</evidence>
<evidence type="ECO:0000256" key="1">
    <source>
        <dbReference type="ARBA" id="ARBA00004651"/>
    </source>
</evidence>
<feature type="domain" description="VTT" evidence="8">
    <location>
        <begin position="47"/>
        <end position="169"/>
    </location>
</feature>
<dbReference type="InterPro" id="IPR032818">
    <property type="entry name" value="DedA-like"/>
</dbReference>
<dbReference type="InterPro" id="IPR032816">
    <property type="entry name" value="VTT_dom"/>
</dbReference>
<evidence type="ECO:0000256" key="2">
    <source>
        <dbReference type="ARBA" id="ARBA00010792"/>
    </source>
</evidence>
<evidence type="ECO:0000259" key="8">
    <source>
        <dbReference type="Pfam" id="PF09335"/>
    </source>
</evidence>
<keyword evidence="5 7" id="KW-1133">Transmembrane helix</keyword>
<proteinExistence type="inferred from homology"/>
<evidence type="ECO:0000313" key="10">
    <source>
        <dbReference type="Proteomes" id="UP000248729"/>
    </source>
</evidence>
<feature type="transmembrane region" description="Helical" evidence="7">
    <location>
        <begin position="150"/>
        <end position="172"/>
    </location>
</feature>
<reference evidence="9 10" key="1">
    <citation type="submission" date="2018-06" db="EMBL/GenBank/DDBJ databases">
        <title>Freshwater and sediment microbial communities from various areas in North America, analyzing microbe dynamics in response to fracking.</title>
        <authorList>
            <person name="Lamendella R."/>
        </authorList>
    </citation>
    <scope>NUCLEOTIDE SEQUENCE [LARGE SCALE GENOMIC DNA]</scope>
    <source>
        <strain evidence="9 10">99A</strain>
    </source>
</reference>
<dbReference type="Pfam" id="PF09335">
    <property type="entry name" value="VTT_dom"/>
    <property type="match status" value="1"/>
</dbReference>
<evidence type="ECO:0000256" key="5">
    <source>
        <dbReference type="ARBA" id="ARBA00022989"/>
    </source>
</evidence>
<sequence>MLEVGLFQWLTSDHGLMQLVVENWLLGISVLAFIIFLETGVVIAPFLPGDTLLFLSGVFLGLNGIPPFIPVMMLMFAAFMGDQLNYHIGRSAIGRYVLTHRWVKAQHIDKTRTYFDKHGKYAVVLARFIPVVRTIAPFLAGMMDMNRRTFIIFNFIGACLWTSVLVLAGVYLCHIEWIKLHISLLSLLIAFVSILPLIHQLLPYMKKSRAL</sequence>
<dbReference type="GO" id="GO:0005886">
    <property type="term" value="C:plasma membrane"/>
    <property type="evidence" value="ECO:0007669"/>
    <property type="project" value="UniProtKB-SubCell"/>
</dbReference>
<dbReference type="PANTHER" id="PTHR30353">
    <property type="entry name" value="INNER MEMBRANE PROTEIN DEDA-RELATED"/>
    <property type="match status" value="1"/>
</dbReference>
<accession>A0A329E0W9</accession>
<feature type="transmembrane region" description="Helical" evidence="7">
    <location>
        <begin position="53"/>
        <end position="80"/>
    </location>
</feature>
<comment type="similarity">
    <text evidence="2 7">Belongs to the DedA family.</text>
</comment>
<dbReference type="PANTHER" id="PTHR30353:SF15">
    <property type="entry name" value="INNER MEMBRANE PROTEIN YABI"/>
    <property type="match status" value="1"/>
</dbReference>
<protein>
    <submittedName>
        <fullName evidence="9">Membrane-associated protein</fullName>
    </submittedName>
</protein>
<keyword evidence="4 7" id="KW-0812">Transmembrane</keyword>
<comment type="caution">
    <text evidence="9">The sequence shown here is derived from an EMBL/GenBank/DDBJ whole genome shotgun (WGS) entry which is preliminary data.</text>
</comment>
<dbReference type="EMBL" id="QLTR01000038">
    <property type="protein sequence ID" value="RAS57081.1"/>
    <property type="molecule type" value="Genomic_DNA"/>
</dbReference>
<dbReference type="RefSeq" id="WP_220089765.1">
    <property type="nucleotide sequence ID" value="NZ_QLTR01000038.1"/>
</dbReference>
<evidence type="ECO:0000313" key="9">
    <source>
        <dbReference type="EMBL" id="RAS57081.1"/>
    </source>
</evidence>
<dbReference type="Proteomes" id="UP000248729">
    <property type="component" value="Unassembled WGS sequence"/>
</dbReference>
<dbReference type="AlphaFoldDB" id="A0A329E0W9"/>
<evidence type="ECO:0000256" key="6">
    <source>
        <dbReference type="ARBA" id="ARBA00023136"/>
    </source>
</evidence>
<keyword evidence="6 7" id="KW-0472">Membrane</keyword>
<comment type="subcellular location">
    <subcellularLocation>
        <location evidence="1 7">Cell membrane</location>
        <topology evidence="1 7">Multi-pass membrane protein</topology>
    </subcellularLocation>
</comment>
<evidence type="ECO:0000256" key="7">
    <source>
        <dbReference type="RuleBase" id="RU367016"/>
    </source>
</evidence>
<feature type="transmembrane region" description="Helical" evidence="7">
    <location>
        <begin position="178"/>
        <end position="198"/>
    </location>
</feature>
<keyword evidence="3 7" id="KW-1003">Cell membrane</keyword>
<organism evidence="9 10">
    <name type="scientific">Vibrio diazotrophicus</name>
    <dbReference type="NCBI Taxonomy" id="685"/>
    <lineage>
        <taxon>Bacteria</taxon>
        <taxon>Pseudomonadati</taxon>
        <taxon>Pseudomonadota</taxon>
        <taxon>Gammaproteobacteria</taxon>
        <taxon>Vibrionales</taxon>
        <taxon>Vibrionaceae</taxon>
        <taxon>Vibrio</taxon>
    </lineage>
</organism>
<feature type="transmembrane region" description="Helical" evidence="7">
    <location>
        <begin position="24"/>
        <end position="47"/>
    </location>
</feature>
<gene>
    <name evidence="9" type="ORF">DET48_13816</name>
</gene>
<evidence type="ECO:0000256" key="3">
    <source>
        <dbReference type="ARBA" id="ARBA00022475"/>
    </source>
</evidence>